<name>A0A7X0S9K6_9CLOT</name>
<dbReference type="Proteomes" id="UP000585258">
    <property type="component" value="Unassembled WGS sequence"/>
</dbReference>
<sequence length="266" mass="31444">MKTMKNLNIVLSKEIYESDFHHQLLKEELGKMLSNEELESMHFHMYNSYIYENDEYIDMGIYLINNSEKDLLVNSLPLSIYNKEEKAFNYNIHINKTILKNNAIFKEIKILKSDLNRSYNIDDLYVVLDDIKNINKYKYINIEIDNIPRINGYRGYRESKKFLKNISNIEENQFSIDIFKVGEVEEGFCIIALFRNSSSKDLNIKSIPLTVYTDSKILIYKGIYNINDDGLKVEGNKGKFYSIVIPFENFLKIDNHDLSRYIVKFE</sequence>
<dbReference type="InterPro" id="IPR030910">
    <property type="entry name" value="SLAP_dom"/>
</dbReference>
<gene>
    <name evidence="1" type="ORF">H7E68_02015</name>
</gene>
<evidence type="ECO:0000313" key="2">
    <source>
        <dbReference type="Proteomes" id="UP000585258"/>
    </source>
</evidence>
<dbReference type="EMBL" id="JACKWY010000001">
    <property type="protein sequence ID" value="MBB6713509.1"/>
    <property type="molecule type" value="Genomic_DNA"/>
</dbReference>
<reference evidence="1 2" key="1">
    <citation type="submission" date="2020-08" db="EMBL/GenBank/DDBJ databases">
        <title>Clostridia isolated from Swiss meat.</title>
        <authorList>
            <person name="Wambui J."/>
            <person name="Stevens M.J.A."/>
            <person name="Stephan R."/>
        </authorList>
    </citation>
    <scope>NUCLEOTIDE SEQUENCE [LARGE SCALE GENOMIC DNA]</scope>
    <source>
        <strain evidence="1 2">CM001</strain>
    </source>
</reference>
<dbReference type="NCBIfam" id="TIGR04398">
    <property type="entry name" value="SLAP_DUP"/>
    <property type="match status" value="1"/>
</dbReference>
<dbReference type="AlphaFoldDB" id="A0A7X0S9K6"/>
<accession>A0A7X0S9K6</accession>
<dbReference type="RefSeq" id="WP_185163315.1">
    <property type="nucleotide sequence ID" value="NZ_JACKWY010000001.1"/>
</dbReference>
<protein>
    <submittedName>
        <fullName evidence="1">SLAP domain-containing protein</fullName>
    </submittedName>
</protein>
<organism evidence="1 2">
    <name type="scientific">Clostridium gasigenes</name>
    <dbReference type="NCBI Taxonomy" id="94869"/>
    <lineage>
        <taxon>Bacteria</taxon>
        <taxon>Bacillati</taxon>
        <taxon>Bacillota</taxon>
        <taxon>Clostridia</taxon>
        <taxon>Eubacteriales</taxon>
        <taxon>Clostridiaceae</taxon>
        <taxon>Clostridium</taxon>
    </lineage>
</organism>
<evidence type="ECO:0000313" key="1">
    <source>
        <dbReference type="EMBL" id="MBB6713509.1"/>
    </source>
</evidence>
<proteinExistence type="predicted"/>
<comment type="caution">
    <text evidence="1">The sequence shown here is derived from an EMBL/GenBank/DDBJ whole genome shotgun (WGS) entry which is preliminary data.</text>
</comment>